<feature type="region of interest" description="Disordered" evidence="1">
    <location>
        <begin position="21"/>
        <end position="41"/>
    </location>
</feature>
<dbReference type="PROSITE" id="PS51257">
    <property type="entry name" value="PROKAR_LIPOPROTEIN"/>
    <property type="match status" value="1"/>
</dbReference>
<evidence type="ECO:0000259" key="3">
    <source>
        <dbReference type="SMART" id="SM00089"/>
    </source>
</evidence>
<feature type="signal peptide" evidence="2">
    <location>
        <begin position="1"/>
        <end position="17"/>
    </location>
</feature>
<dbReference type="GO" id="GO:0016020">
    <property type="term" value="C:membrane"/>
    <property type="evidence" value="ECO:0007669"/>
    <property type="project" value="TreeGrafter"/>
</dbReference>
<dbReference type="EMBL" id="CP014544">
    <property type="protein sequence ID" value="AMO67032.1"/>
    <property type="molecule type" value="Genomic_DNA"/>
</dbReference>
<feature type="compositionally biased region" description="Polar residues" evidence="1">
    <location>
        <begin position="481"/>
        <end position="491"/>
    </location>
</feature>
<feature type="domain" description="PKD/Chitinase" evidence="3">
    <location>
        <begin position="330"/>
        <end position="420"/>
    </location>
</feature>
<reference evidence="4 5" key="1">
    <citation type="submission" date="2015-12" db="EMBL/GenBank/DDBJ databases">
        <authorList>
            <person name="Shamseldin A."/>
            <person name="Moawad H."/>
            <person name="Abd El-Rahim W.M."/>
            <person name="Sadowsky M.J."/>
        </authorList>
    </citation>
    <scope>NUCLEOTIDE SEQUENCE [LARGE SCALE GENOMIC DNA]</scope>
    <source>
        <strain evidence="4 5">SM2</strain>
    </source>
</reference>
<dbReference type="InterPro" id="IPR022409">
    <property type="entry name" value="PKD/Chitinase_dom"/>
</dbReference>
<dbReference type="STRING" id="1470434.AZF00_01360"/>
<dbReference type="AlphaFoldDB" id="A0A127M1B7"/>
<dbReference type="Pfam" id="PF22352">
    <property type="entry name" value="K319L-like_PKD"/>
    <property type="match status" value="3"/>
</dbReference>
<name>A0A127M1B7_9GAMM</name>
<keyword evidence="2" id="KW-0732">Signal</keyword>
<evidence type="ECO:0000256" key="1">
    <source>
        <dbReference type="SAM" id="MobiDB-lite"/>
    </source>
</evidence>
<feature type="region of interest" description="Disordered" evidence="1">
    <location>
        <begin position="421"/>
        <end position="492"/>
    </location>
</feature>
<dbReference type="GO" id="GO:0031410">
    <property type="term" value="C:cytoplasmic vesicle"/>
    <property type="evidence" value="ECO:0007669"/>
    <property type="project" value="TreeGrafter"/>
</dbReference>
<dbReference type="InterPro" id="IPR035986">
    <property type="entry name" value="PKD_dom_sf"/>
</dbReference>
<dbReference type="InterPro" id="IPR013783">
    <property type="entry name" value="Ig-like_fold"/>
</dbReference>
<feature type="chain" id="PRO_5007274924" description="PKD/Chitinase domain-containing protein" evidence="2">
    <location>
        <begin position="18"/>
        <end position="698"/>
    </location>
</feature>
<dbReference type="KEGG" id="zal:AZF00_01360"/>
<evidence type="ECO:0000313" key="4">
    <source>
        <dbReference type="EMBL" id="AMO67032.1"/>
    </source>
</evidence>
<gene>
    <name evidence="4" type="ORF">AZF00_01360</name>
</gene>
<dbReference type="PANTHER" id="PTHR46182">
    <property type="entry name" value="FI19480P1"/>
    <property type="match status" value="1"/>
</dbReference>
<dbReference type="Gene3D" id="2.60.40.10">
    <property type="entry name" value="Immunoglobulins"/>
    <property type="match status" value="3"/>
</dbReference>
<evidence type="ECO:0000256" key="2">
    <source>
        <dbReference type="SAM" id="SignalP"/>
    </source>
</evidence>
<dbReference type="RefSeq" id="WP_062382676.1">
    <property type="nucleotide sequence ID" value="NZ_CP014544.1"/>
</dbReference>
<dbReference type="CDD" id="cd00146">
    <property type="entry name" value="PKD"/>
    <property type="match status" value="1"/>
</dbReference>
<evidence type="ECO:0000313" key="5">
    <source>
        <dbReference type="Proteomes" id="UP000074119"/>
    </source>
</evidence>
<dbReference type="SUPFAM" id="SSF49299">
    <property type="entry name" value="PKD domain"/>
    <property type="match status" value="1"/>
</dbReference>
<dbReference type="SMART" id="SM00089">
    <property type="entry name" value="PKD"/>
    <property type="match status" value="1"/>
</dbReference>
<protein>
    <recommendedName>
        <fullName evidence="3">PKD/Chitinase domain-containing protein</fullName>
    </recommendedName>
</protein>
<dbReference type="PANTHER" id="PTHR46182:SF2">
    <property type="entry name" value="FI19480P1"/>
    <property type="match status" value="1"/>
</dbReference>
<organism evidence="4 5">
    <name type="scientific">Zhongshania aliphaticivorans</name>
    <dbReference type="NCBI Taxonomy" id="1470434"/>
    <lineage>
        <taxon>Bacteria</taxon>
        <taxon>Pseudomonadati</taxon>
        <taxon>Pseudomonadota</taxon>
        <taxon>Gammaproteobacteria</taxon>
        <taxon>Cellvibrionales</taxon>
        <taxon>Spongiibacteraceae</taxon>
        <taxon>Zhongshania</taxon>
    </lineage>
</organism>
<proteinExistence type="predicted"/>
<accession>A0A127M1B7</accession>
<dbReference type="InterPro" id="IPR029865">
    <property type="entry name" value="KIAA0319-like"/>
</dbReference>
<dbReference type="Proteomes" id="UP000074119">
    <property type="component" value="Chromosome"/>
</dbReference>
<sequence>MRILTPAILLVAVFITACGGSSTSSSGRANNSPTVPAEASSGRLIDSPVMGLKATTRTLSGFTDIDGGFLYREAETVNFSIAGLSLGSSTAAPILTLLDLVPGARADYSAGMSFDDVLAKYPAIVNIARFLQSLDVDRNTANGIAIPEEAAQLIATYANEIQFAVSDLFVSEDSPAVKYICEVQQARGRANCGLADIVSVAAATEELSETEAAVASGAALNRLPVASAGDDQTLVEGETVILTGVAGDDEGGIVAMQWQHTDRNGIAKSNPVQITDANKVEASFVAPEVVADTILYFSFTVTDDQGGQGSDIVNVLVLDNDSAPVNQKPVAVAGDDQIVSPGATVILDGSASSDADGEISYNWLQTGDGERVGIVNGGQAVASFTAPSPAETVNLQFTLTVSDDQGASDSAVVSVLVKVEGDTGGETGGESNQPPVADAGADQNVESGSVVSLDGSASSDPDTSDELSYSWSQDGGPVVTLDNQNSAQPSFTAPDVDDVTALNFILVISDAELSDSDGVTITVTPKPEAFSACQPSSFDAQSCGNDFCASLAAEGVTEQCAAFVGDIVNNENLAALQDCAADAQACAAFLQGALFEQCQSYLGENGSQLCDPFAQGLSIEVVECFTSDENDACLAQFLSDNDVAACSPDALPDSPCWPFATEAGEACLPFQQALTGAEQACNATLPTAPLPTMTVPGM</sequence>
<feature type="compositionally biased region" description="Polar residues" evidence="1">
    <location>
        <begin position="444"/>
        <end position="473"/>
    </location>
</feature>